<keyword evidence="2" id="KW-1185">Reference proteome</keyword>
<accession>A0ACC2F594</accession>
<organism evidence="1 2">
    <name type="scientific">Dallia pectoralis</name>
    <name type="common">Alaska blackfish</name>
    <dbReference type="NCBI Taxonomy" id="75939"/>
    <lineage>
        <taxon>Eukaryota</taxon>
        <taxon>Metazoa</taxon>
        <taxon>Chordata</taxon>
        <taxon>Craniata</taxon>
        <taxon>Vertebrata</taxon>
        <taxon>Euteleostomi</taxon>
        <taxon>Actinopterygii</taxon>
        <taxon>Neopterygii</taxon>
        <taxon>Teleostei</taxon>
        <taxon>Protacanthopterygii</taxon>
        <taxon>Esociformes</taxon>
        <taxon>Umbridae</taxon>
        <taxon>Dallia</taxon>
    </lineage>
</organism>
<evidence type="ECO:0000313" key="1">
    <source>
        <dbReference type="EMBL" id="KAJ7986477.1"/>
    </source>
</evidence>
<gene>
    <name evidence="1" type="ORF">DPEC_G00340290</name>
</gene>
<sequence>MDPLLDREEADPEEHWEPLEKRWPVSSSPPPGSEEDSDEHWEPPQKKRPVSSSPCPVSSASTAPTSTPVRPSRGVPSRGVKRPAQKQRDASTTEGEERWHTVLEDDVEPRQPTFCPKRQPGPQLDMTGRYSPLQLFQLFFTSSVVATLVTNTNKHGAKKQAGKKDPWRPISMNDMYSFFSMVIFMGLVKVSAFHKYWNGLHKSSVFLHL</sequence>
<comment type="caution">
    <text evidence="1">The sequence shown here is derived from an EMBL/GenBank/DDBJ whole genome shotgun (WGS) entry which is preliminary data.</text>
</comment>
<name>A0ACC2F594_DALPE</name>
<protein>
    <submittedName>
        <fullName evidence="1">Uncharacterized protein</fullName>
    </submittedName>
</protein>
<proteinExistence type="predicted"/>
<dbReference type="EMBL" id="CM055761">
    <property type="protein sequence ID" value="KAJ7986477.1"/>
    <property type="molecule type" value="Genomic_DNA"/>
</dbReference>
<dbReference type="Proteomes" id="UP001157502">
    <property type="component" value="Chromosome 34"/>
</dbReference>
<reference evidence="1" key="1">
    <citation type="submission" date="2021-05" db="EMBL/GenBank/DDBJ databases">
        <authorList>
            <person name="Pan Q."/>
            <person name="Jouanno E."/>
            <person name="Zahm M."/>
            <person name="Klopp C."/>
            <person name="Cabau C."/>
            <person name="Louis A."/>
            <person name="Berthelot C."/>
            <person name="Parey E."/>
            <person name="Roest Crollius H."/>
            <person name="Montfort J."/>
            <person name="Robinson-Rechavi M."/>
            <person name="Bouchez O."/>
            <person name="Lampietro C."/>
            <person name="Lopez Roques C."/>
            <person name="Donnadieu C."/>
            <person name="Postlethwait J."/>
            <person name="Bobe J."/>
            <person name="Dillon D."/>
            <person name="Chandos A."/>
            <person name="von Hippel F."/>
            <person name="Guiguen Y."/>
        </authorList>
    </citation>
    <scope>NUCLEOTIDE SEQUENCE</scope>
    <source>
        <strain evidence="1">YG-Jan2019</strain>
    </source>
</reference>
<evidence type="ECO:0000313" key="2">
    <source>
        <dbReference type="Proteomes" id="UP001157502"/>
    </source>
</evidence>